<accession>A0ABW2X067</accession>
<dbReference type="Proteomes" id="UP001596915">
    <property type="component" value="Unassembled WGS sequence"/>
</dbReference>
<dbReference type="PANTHER" id="PTHR35526">
    <property type="entry name" value="ANTI-SIGMA-F FACTOR RSBW-RELATED"/>
    <property type="match status" value="1"/>
</dbReference>
<evidence type="ECO:0000313" key="4">
    <source>
        <dbReference type="Proteomes" id="UP001596915"/>
    </source>
</evidence>
<keyword evidence="1" id="KW-0723">Serine/threonine-protein kinase</keyword>
<evidence type="ECO:0000256" key="1">
    <source>
        <dbReference type="ARBA" id="ARBA00022527"/>
    </source>
</evidence>
<dbReference type="Pfam" id="PF13581">
    <property type="entry name" value="HATPase_c_2"/>
    <property type="match status" value="1"/>
</dbReference>
<sequence length="130" mass="14496">MSLSQQRRFPRRRTSVGASRDFVVEVLTEWQLTPLIEDIRLCVSELATNALLHGVPPGREFAVRLRAAEDLVRLEVRDSGGGRPAIQHAEDDRCSGRGLFLVDELAAEFGVDHHVVGKTVWLAFRRPAAP</sequence>
<reference evidence="4" key="1">
    <citation type="journal article" date="2019" name="Int. J. Syst. Evol. Microbiol.">
        <title>The Global Catalogue of Microorganisms (GCM) 10K type strain sequencing project: providing services to taxonomists for standard genome sequencing and annotation.</title>
        <authorList>
            <consortium name="The Broad Institute Genomics Platform"/>
            <consortium name="The Broad Institute Genome Sequencing Center for Infectious Disease"/>
            <person name="Wu L."/>
            <person name="Ma J."/>
        </authorList>
    </citation>
    <scope>NUCLEOTIDE SEQUENCE [LARGE SCALE GENOMIC DNA]</scope>
    <source>
        <strain evidence="4">JCM 12607</strain>
    </source>
</reference>
<dbReference type="CDD" id="cd16936">
    <property type="entry name" value="HATPase_RsbW-like"/>
    <property type="match status" value="1"/>
</dbReference>
<organism evidence="3 4">
    <name type="scientific">Streptomyces sanglieri</name>
    <dbReference type="NCBI Taxonomy" id="193460"/>
    <lineage>
        <taxon>Bacteria</taxon>
        <taxon>Bacillati</taxon>
        <taxon>Actinomycetota</taxon>
        <taxon>Actinomycetes</taxon>
        <taxon>Kitasatosporales</taxon>
        <taxon>Streptomycetaceae</taxon>
        <taxon>Streptomyces</taxon>
    </lineage>
</organism>
<feature type="domain" description="Histidine kinase/HSP90-like ATPase" evidence="2">
    <location>
        <begin position="10"/>
        <end position="123"/>
    </location>
</feature>
<evidence type="ECO:0000313" key="3">
    <source>
        <dbReference type="EMBL" id="MFD0626870.1"/>
    </source>
</evidence>
<evidence type="ECO:0000259" key="2">
    <source>
        <dbReference type="Pfam" id="PF13581"/>
    </source>
</evidence>
<dbReference type="InterPro" id="IPR003594">
    <property type="entry name" value="HATPase_dom"/>
</dbReference>
<dbReference type="GO" id="GO:0005524">
    <property type="term" value="F:ATP binding"/>
    <property type="evidence" value="ECO:0007669"/>
    <property type="project" value="UniProtKB-KW"/>
</dbReference>
<protein>
    <submittedName>
        <fullName evidence="3">ATP-binding protein</fullName>
    </submittedName>
</protein>
<dbReference type="InterPro" id="IPR050267">
    <property type="entry name" value="Anti-sigma-factor_SerPK"/>
</dbReference>
<name>A0ABW2X067_9ACTN</name>
<dbReference type="EMBL" id="JBHTGL010000008">
    <property type="protein sequence ID" value="MFD0626870.1"/>
    <property type="molecule type" value="Genomic_DNA"/>
</dbReference>
<keyword evidence="3" id="KW-0067">ATP-binding</keyword>
<keyword evidence="3" id="KW-0547">Nucleotide-binding</keyword>
<dbReference type="PANTHER" id="PTHR35526:SF3">
    <property type="entry name" value="ANTI-SIGMA-F FACTOR RSBW"/>
    <property type="match status" value="1"/>
</dbReference>
<dbReference type="Gene3D" id="3.30.565.10">
    <property type="entry name" value="Histidine kinase-like ATPase, C-terminal domain"/>
    <property type="match status" value="1"/>
</dbReference>
<proteinExistence type="predicted"/>
<dbReference type="SUPFAM" id="SSF55874">
    <property type="entry name" value="ATPase domain of HSP90 chaperone/DNA topoisomerase II/histidine kinase"/>
    <property type="match status" value="1"/>
</dbReference>
<comment type="caution">
    <text evidence="3">The sequence shown here is derived from an EMBL/GenBank/DDBJ whole genome shotgun (WGS) entry which is preliminary data.</text>
</comment>
<keyword evidence="1" id="KW-0808">Transferase</keyword>
<dbReference type="InterPro" id="IPR036890">
    <property type="entry name" value="HATPase_C_sf"/>
</dbReference>
<keyword evidence="4" id="KW-1185">Reference proteome</keyword>
<gene>
    <name evidence="3" type="ORF">ACFQ2K_33425</name>
</gene>
<keyword evidence="1" id="KW-0418">Kinase</keyword>